<comment type="similarity">
    <text evidence="2">Belongs to the catalase family.</text>
</comment>
<dbReference type="EMBL" id="ML978132">
    <property type="protein sequence ID" value="KAF2095307.1"/>
    <property type="molecule type" value="Genomic_DNA"/>
</dbReference>
<dbReference type="PRINTS" id="PR00067">
    <property type="entry name" value="CATALASE"/>
</dbReference>
<dbReference type="GO" id="GO:0046872">
    <property type="term" value="F:metal ion binding"/>
    <property type="evidence" value="ECO:0007669"/>
    <property type="project" value="UniProtKB-KW"/>
</dbReference>
<dbReference type="PROSITE" id="PS51402">
    <property type="entry name" value="CATALASE_3"/>
    <property type="match status" value="1"/>
</dbReference>
<evidence type="ECO:0000256" key="12">
    <source>
        <dbReference type="SAM" id="MobiDB-lite"/>
    </source>
</evidence>
<evidence type="ECO:0000313" key="15">
    <source>
        <dbReference type="Proteomes" id="UP000799772"/>
    </source>
</evidence>
<dbReference type="GO" id="GO:0042744">
    <property type="term" value="P:hydrogen peroxide catabolic process"/>
    <property type="evidence" value="ECO:0007669"/>
    <property type="project" value="UniProtKB-KW"/>
</dbReference>
<gene>
    <name evidence="14" type="ORF">NA57DRAFT_45379</name>
</gene>
<evidence type="ECO:0000256" key="1">
    <source>
        <dbReference type="ARBA" id="ARBA00001971"/>
    </source>
</evidence>
<dbReference type="PANTHER" id="PTHR42821">
    <property type="entry name" value="CATALASE"/>
    <property type="match status" value="1"/>
</dbReference>
<evidence type="ECO:0000256" key="9">
    <source>
        <dbReference type="ARBA" id="ARBA00023324"/>
    </source>
</evidence>
<keyword evidence="4" id="KW-0575">Peroxidase</keyword>
<dbReference type="GO" id="GO:0020037">
    <property type="term" value="F:heme binding"/>
    <property type="evidence" value="ECO:0007669"/>
    <property type="project" value="InterPro"/>
</dbReference>
<keyword evidence="8 11" id="KW-0408">Iron</keyword>
<keyword evidence="15" id="KW-1185">Reference proteome</keyword>
<accession>A0A9P4M5H2</accession>
<dbReference type="Pfam" id="PF00199">
    <property type="entry name" value="Catalase"/>
    <property type="match status" value="1"/>
</dbReference>
<evidence type="ECO:0000256" key="4">
    <source>
        <dbReference type="ARBA" id="ARBA00022559"/>
    </source>
</evidence>
<dbReference type="PIRSF" id="PIRSF038927">
    <property type="entry name" value="Catalase_clade2"/>
    <property type="match status" value="1"/>
</dbReference>
<dbReference type="InterPro" id="IPR029062">
    <property type="entry name" value="Class_I_gatase-like"/>
</dbReference>
<dbReference type="PANTHER" id="PTHR42821:SF3">
    <property type="entry name" value="CATALASE B"/>
    <property type="match status" value="1"/>
</dbReference>
<comment type="cofactor">
    <cofactor evidence="1 11">
        <name>heme</name>
        <dbReference type="ChEBI" id="CHEBI:30413"/>
    </cofactor>
</comment>
<evidence type="ECO:0000256" key="8">
    <source>
        <dbReference type="ARBA" id="ARBA00023004"/>
    </source>
</evidence>
<feature type="active site" evidence="10">
    <location>
        <position position="51"/>
    </location>
</feature>
<dbReference type="Gene3D" id="1.20.1370.20">
    <property type="match status" value="1"/>
</dbReference>
<evidence type="ECO:0000256" key="6">
    <source>
        <dbReference type="ARBA" id="ARBA00022723"/>
    </source>
</evidence>
<dbReference type="OrthoDB" id="6880011at2759"/>
<evidence type="ECO:0000256" key="2">
    <source>
        <dbReference type="ARBA" id="ARBA00005329"/>
    </source>
</evidence>
<feature type="compositionally biased region" description="Polar residues" evidence="12">
    <location>
        <begin position="1"/>
        <end position="18"/>
    </location>
</feature>
<dbReference type="InterPro" id="IPR020835">
    <property type="entry name" value="Catalase_sf"/>
</dbReference>
<feature type="binding site" description="axial binding residue" evidence="11">
    <location>
        <position position="338"/>
    </location>
    <ligand>
        <name>heme</name>
        <dbReference type="ChEBI" id="CHEBI:30413"/>
    </ligand>
    <ligandPart>
        <name>Fe</name>
        <dbReference type="ChEBI" id="CHEBI:18248"/>
    </ligandPart>
</feature>
<dbReference type="InterPro" id="IPR010582">
    <property type="entry name" value="Catalase_immune_responsive"/>
</dbReference>
<dbReference type="EC" id="1.11.1.6" evidence="3"/>
<keyword evidence="9" id="KW-0376">Hydrogen peroxide</keyword>
<evidence type="ECO:0000259" key="13">
    <source>
        <dbReference type="SMART" id="SM01060"/>
    </source>
</evidence>
<dbReference type="Pfam" id="PF06628">
    <property type="entry name" value="Catalase-rel"/>
    <property type="match status" value="1"/>
</dbReference>
<dbReference type="GO" id="GO:0004096">
    <property type="term" value="F:catalase activity"/>
    <property type="evidence" value="ECO:0007669"/>
    <property type="project" value="UniProtKB-EC"/>
</dbReference>
<evidence type="ECO:0000256" key="3">
    <source>
        <dbReference type="ARBA" id="ARBA00012314"/>
    </source>
</evidence>
<evidence type="ECO:0000256" key="5">
    <source>
        <dbReference type="ARBA" id="ARBA00022617"/>
    </source>
</evidence>
<dbReference type="Gene3D" id="2.40.180.10">
    <property type="entry name" value="Catalase core domain"/>
    <property type="match status" value="1"/>
</dbReference>
<name>A0A9P4M5H2_9PEZI</name>
<dbReference type="InterPro" id="IPR043156">
    <property type="entry name" value="Catalase_clade2_helical"/>
</dbReference>
<dbReference type="SMART" id="SM01060">
    <property type="entry name" value="Catalase"/>
    <property type="match status" value="1"/>
</dbReference>
<dbReference type="Pfam" id="PF18011">
    <property type="entry name" value="Catalase_C"/>
    <property type="match status" value="1"/>
</dbReference>
<dbReference type="AlphaFoldDB" id="A0A9P4M5H2"/>
<organism evidence="14 15">
    <name type="scientific">Rhizodiscina lignyota</name>
    <dbReference type="NCBI Taxonomy" id="1504668"/>
    <lineage>
        <taxon>Eukaryota</taxon>
        <taxon>Fungi</taxon>
        <taxon>Dikarya</taxon>
        <taxon>Ascomycota</taxon>
        <taxon>Pezizomycotina</taxon>
        <taxon>Dothideomycetes</taxon>
        <taxon>Pleosporomycetidae</taxon>
        <taxon>Aulographales</taxon>
        <taxon>Rhizodiscinaceae</taxon>
        <taxon>Rhizodiscina</taxon>
    </lineage>
</organism>
<dbReference type="Proteomes" id="UP000799772">
    <property type="component" value="Unassembled WGS sequence"/>
</dbReference>
<keyword evidence="7" id="KW-0560">Oxidoreductase</keyword>
<dbReference type="InterPro" id="IPR011614">
    <property type="entry name" value="Catalase_core"/>
</dbReference>
<dbReference type="InterPro" id="IPR018028">
    <property type="entry name" value="Catalase"/>
</dbReference>
<dbReference type="InterPro" id="IPR024712">
    <property type="entry name" value="Catalase_clade2"/>
</dbReference>
<evidence type="ECO:0000256" key="11">
    <source>
        <dbReference type="PIRSR" id="PIRSR038927-2"/>
    </source>
</evidence>
<evidence type="ECO:0000313" key="14">
    <source>
        <dbReference type="EMBL" id="KAF2095307.1"/>
    </source>
</evidence>
<dbReference type="SUPFAM" id="SSF56634">
    <property type="entry name" value="Heme-dependent catalase-like"/>
    <property type="match status" value="1"/>
</dbReference>
<evidence type="ECO:0000256" key="7">
    <source>
        <dbReference type="ARBA" id="ARBA00023002"/>
    </source>
</evidence>
<protein>
    <recommendedName>
        <fullName evidence="3">catalase</fullName>
        <ecNumber evidence="3">1.11.1.6</ecNumber>
    </recommendedName>
</protein>
<evidence type="ECO:0000256" key="10">
    <source>
        <dbReference type="PIRSR" id="PIRSR038927-1"/>
    </source>
</evidence>
<feature type="non-terminal residue" evidence="14">
    <location>
        <position position="1"/>
    </location>
</feature>
<dbReference type="GO" id="GO:0006979">
    <property type="term" value="P:response to oxidative stress"/>
    <property type="evidence" value="ECO:0007669"/>
    <property type="project" value="InterPro"/>
</dbReference>
<keyword evidence="6 11" id="KW-0479">Metal-binding</keyword>
<feature type="active site" evidence="10">
    <location>
        <position position="123"/>
    </location>
</feature>
<dbReference type="GO" id="GO:0005829">
    <property type="term" value="C:cytosol"/>
    <property type="evidence" value="ECO:0007669"/>
    <property type="project" value="TreeGrafter"/>
</dbReference>
<dbReference type="Gene3D" id="3.40.50.880">
    <property type="match status" value="1"/>
</dbReference>
<keyword evidence="5" id="KW-0349">Heme</keyword>
<dbReference type="InterPro" id="IPR041399">
    <property type="entry name" value="Catalase_large_C"/>
</dbReference>
<reference evidence="14" key="1">
    <citation type="journal article" date="2020" name="Stud. Mycol.">
        <title>101 Dothideomycetes genomes: a test case for predicting lifestyles and emergence of pathogens.</title>
        <authorList>
            <person name="Haridas S."/>
            <person name="Albert R."/>
            <person name="Binder M."/>
            <person name="Bloem J."/>
            <person name="Labutti K."/>
            <person name="Salamov A."/>
            <person name="Andreopoulos B."/>
            <person name="Baker S."/>
            <person name="Barry K."/>
            <person name="Bills G."/>
            <person name="Bluhm B."/>
            <person name="Cannon C."/>
            <person name="Castanera R."/>
            <person name="Culley D."/>
            <person name="Daum C."/>
            <person name="Ezra D."/>
            <person name="Gonzalez J."/>
            <person name="Henrissat B."/>
            <person name="Kuo A."/>
            <person name="Liang C."/>
            <person name="Lipzen A."/>
            <person name="Lutzoni F."/>
            <person name="Magnuson J."/>
            <person name="Mondo S."/>
            <person name="Nolan M."/>
            <person name="Ohm R."/>
            <person name="Pangilinan J."/>
            <person name="Park H.-J."/>
            <person name="Ramirez L."/>
            <person name="Alfaro M."/>
            <person name="Sun H."/>
            <person name="Tritt A."/>
            <person name="Yoshinaga Y."/>
            <person name="Zwiers L.-H."/>
            <person name="Turgeon B."/>
            <person name="Goodwin S."/>
            <person name="Spatafora J."/>
            <person name="Crous P."/>
            <person name="Grigoriev I."/>
        </authorList>
    </citation>
    <scope>NUCLEOTIDE SEQUENCE</scope>
    <source>
        <strain evidence="14">CBS 133067</strain>
    </source>
</reference>
<feature type="domain" description="Catalase core" evidence="13">
    <location>
        <begin position="5"/>
        <end position="392"/>
    </location>
</feature>
<feature type="region of interest" description="Disordered" evidence="12">
    <location>
        <begin position="1"/>
        <end position="24"/>
    </location>
</feature>
<sequence>GQMETTSEGTPDNTTNSLRAGPRGYNLLEDTAGRKKIIHFGHERAPERVVHALGHGAYGTFEPYADWSNITSACWLQEGVVSDVFVRFSVVVASNGGSEVARDTHGFATKIYSKCGNQDLVGNHLPSFFINDGILFPDLIHAVKFEVDKGFPTGGSAHDTAYDFFTQRKEHTFQLMTVLSDLGIPRDVRHISGNGVHTYRFITADGKTSLFKWYWLPKLGHRSLVYDEALKIVGMNGNFQRVDLFNAINAGIFPEWDFAVQILPDDGTYMYKGIDLLDPTKIIPEEMAPMIRLGKLTLNRNPTNFFAEPESISFAPSTVVRGFDFVPDPLLQWRLMSYDDTSTHRHNSPNGYLLPVNRPIVPINNNYRDGYMQPLLFEGNSISSPNNIGGVVGSDDEVALQYTGANREVVDGPIGRYSLINDFFGQARSFWNGLDKFAQQHTVDGYRFELSHCTPPVQNEYINQVLNKVDNCLARRVAFGIGAPMPALGSGPSANNATTFPSLFPLSGRGQEQNKSNAGLAIGIIGSDTVLSQTDLNIITSALAPQQVMFEVVAPHIGQLMTGVTANQSYATTSSVFYDAVIIGSSATSGFSTTSSSNLNSSSNLITPSNFVPDFLQTEFLREAWFHGKPIAALGNAAQTFNQLGFSVSDEMGVFEGSASSVVNNILVALSGPARFPQRFPTDDLSGICQ</sequence>
<comment type="caution">
    <text evidence="14">The sequence shown here is derived from an EMBL/GenBank/DDBJ whole genome shotgun (WGS) entry which is preliminary data.</text>
</comment>
<proteinExistence type="inferred from homology"/>